<dbReference type="NCBIfam" id="NF041770">
    <property type="entry name" value="CFI_box_CTERM"/>
    <property type="match status" value="1"/>
</dbReference>
<gene>
    <name evidence="1" type="ORF">IX91_25000</name>
    <name evidence="2" type="ORF">VITU9109_10567</name>
</gene>
<dbReference type="EMBL" id="CP009357">
    <property type="protein sequence ID" value="AIW17329.1"/>
    <property type="molecule type" value="Genomic_DNA"/>
</dbReference>
<dbReference type="HOGENOM" id="CLU_146105_0_0_6"/>
<name>F9TDJ8_9VIBR</name>
<dbReference type="Proteomes" id="UP000003836">
    <property type="component" value="Unassembled WGS sequence"/>
</dbReference>
<reference evidence="2" key="1">
    <citation type="submission" date="2011-08" db="EMBL/GenBank/DDBJ databases">
        <authorList>
            <person name="Hoffman M."/>
            <person name="Strain E.A."/>
            <person name="Brown E."/>
            <person name="Allard M.W."/>
        </authorList>
    </citation>
    <scope>NUCLEOTIDE SEQUENCE</scope>
    <source>
        <strain evidence="2">ATCC 19109</strain>
    </source>
</reference>
<organism evidence="1 4">
    <name type="scientific">Vibrio tubiashii ATCC 19109</name>
    <dbReference type="NCBI Taxonomy" id="1051646"/>
    <lineage>
        <taxon>Bacteria</taxon>
        <taxon>Pseudomonadati</taxon>
        <taxon>Pseudomonadota</taxon>
        <taxon>Gammaproteobacteria</taxon>
        <taxon>Vibrionales</taxon>
        <taxon>Vibrionaceae</taxon>
        <taxon>Vibrio</taxon>
        <taxon>Vibrio oreintalis group</taxon>
    </lineage>
</organism>
<keyword evidence="3" id="KW-1185">Reference proteome</keyword>
<evidence type="ECO:0000313" key="2">
    <source>
        <dbReference type="EMBL" id="EGU46829.1"/>
    </source>
</evidence>
<geneLocation type="plasmid" evidence="1 4">
    <name>p123</name>
</geneLocation>
<evidence type="ECO:0000313" key="4">
    <source>
        <dbReference type="Proteomes" id="UP000030071"/>
    </source>
</evidence>
<dbReference type="eggNOG" id="ENOG5032Z56">
    <property type="taxonomic scope" value="Bacteria"/>
</dbReference>
<reference evidence="2 3" key="2">
    <citation type="journal article" date="2012" name="Int. J. Syst. Evol. Microbiol.">
        <title>Vibrio caribbeanicus sp. nov., isolated from the marine sponge Scleritoderma cyanea.</title>
        <authorList>
            <person name="Hoffmann M."/>
            <person name="Monday S.R."/>
            <person name="Allard M.W."/>
            <person name="Strain E.A."/>
            <person name="Whittaker P."/>
            <person name="Naum M."/>
            <person name="McCarthy P.J."/>
            <person name="Lopez J.V."/>
            <person name="Fischer M."/>
            <person name="Brown E.W."/>
        </authorList>
    </citation>
    <scope>NUCLEOTIDE SEQUENCE [LARGE SCALE GENOMIC DNA]</scope>
    <source>
        <strain evidence="2 3">ATCC 19109</strain>
    </source>
</reference>
<protein>
    <submittedName>
        <fullName evidence="1">Uncharacterized protein</fullName>
    </submittedName>
</protein>
<keyword evidence="1" id="KW-0614">Plasmid</keyword>
<reference evidence="1 4" key="3">
    <citation type="submission" date="2014-08" db="EMBL/GenBank/DDBJ databases">
        <title>First Complete Genome Sequence of the Shellfish Pathogen Vibrio tubiashii.</title>
        <authorList>
            <person name="Richards G.P."/>
            <person name="Needleman D.S."/>
            <person name="Watson M.A."/>
            <person name="Bono J.L."/>
        </authorList>
    </citation>
    <scope>NUCLEOTIDE SEQUENCE [LARGE SCALE GENOMIC DNA]</scope>
    <source>
        <strain evidence="1 4">ATCC 19109</strain>
        <plasmid evidence="1">p123</plasmid>
        <plasmid evidence="4">Plasmid p123</plasmid>
    </source>
</reference>
<accession>F9TDJ8</accession>
<dbReference type="InterPro" id="IPR049886">
    <property type="entry name" value="CFI_box_CTERM_dom"/>
</dbReference>
<evidence type="ECO:0000313" key="3">
    <source>
        <dbReference type="Proteomes" id="UP000003836"/>
    </source>
</evidence>
<sequence length="138" mass="16013">MGNSRKSKWVSASDVGRASYCPHYLELKEKGTKPSQESIEARAKGEVSHEALNRQAEDRRCFVATHLYGSDHPNTCLLREYRDQRLASHTTGRVFITVYYAISPYLVIAARKLPLISRFMRYLVDWNIRRIQERHGDD</sequence>
<dbReference type="Proteomes" id="UP000030071">
    <property type="component" value="Plasmid p123"/>
</dbReference>
<evidence type="ECO:0000313" key="1">
    <source>
        <dbReference type="EMBL" id="AIW17329.1"/>
    </source>
</evidence>
<dbReference type="EMBL" id="AFWI01000216">
    <property type="protein sequence ID" value="EGU46829.1"/>
    <property type="molecule type" value="Genomic_DNA"/>
</dbReference>
<dbReference type="RefSeq" id="WP_004748847.1">
    <property type="nucleotide sequence ID" value="NZ_AFWI01000216.1"/>
</dbReference>
<dbReference type="PATRIC" id="fig|1051646.9.peg.4715"/>
<dbReference type="GeneID" id="97014132"/>
<dbReference type="KEGG" id="vtu:IX91_25000"/>
<dbReference type="AlphaFoldDB" id="F9TDJ8"/>
<proteinExistence type="predicted"/>